<evidence type="ECO:0000313" key="3">
    <source>
        <dbReference type="Proteomes" id="UP000481861"/>
    </source>
</evidence>
<gene>
    <name evidence="2" type="ORF">BDV95DRAFT_494585</name>
</gene>
<comment type="caution">
    <text evidence="2">The sequence shown here is derived from an EMBL/GenBank/DDBJ whole genome shotgun (WGS) entry which is preliminary data.</text>
</comment>
<keyword evidence="3" id="KW-1185">Reference proteome</keyword>
<evidence type="ECO:0000313" key="2">
    <source>
        <dbReference type="EMBL" id="KAF2871283.1"/>
    </source>
</evidence>
<organism evidence="2 3">
    <name type="scientific">Massariosphaeria phaeospora</name>
    <dbReference type="NCBI Taxonomy" id="100035"/>
    <lineage>
        <taxon>Eukaryota</taxon>
        <taxon>Fungi</taxon>
        <taxon>Dikarya</taxon>
        <taxon>Ascomycota</taxon>
        <taxon>Pezizomycotina</taxon>
        <taxon>Dothideomycetes</taxon>
        <taxon>Pleosporomycetidae</taxon>
        <taxon>Pleosporales</taxon>
        <taxon>Pleosporales incertae sedis</taxon>
        <taxon>Massariosphaeria</taxon>
    </lineage>
</organism>
<dbReference type="OrthoDB" id="4966at2759"/>
<protein>
    <submittedName>
        <fullName evidence="2">Uncharacterized protein</fullName>
    </submittedName>
</protein>
<evidence type="ECO:0000256" key="1">
    <source>
        <dbReference type="SAM" id="MobiDB-lite"/>
    </source>
</evidence>
<dbReference type="AlphaFoldDB" id="A0A7C8MBH9"/>
<feature type="compositionally biased region" description="Pro residues" evidence="1">
    <location>
        <begin position="1"/>
        <end position="10"/>
    </location>
</feature>
<dbReference type="Proteomes" id="UP000481861">
    <property type="component" value="Unassembled WGS sequence"/>
</dbReference>
<proteinExistence type="predicted"/>
<accession>A0A7C8MBH9</accession>
<dbReference type="EMBL" id="JAADJZ010000012">
    <property type="protein sequence ID" value="KAF2871283.1"/>
    <property type="molecule type" value="Genomic_DNA"/>
</dbReference>
<name>A0A7C8MBH9_9PLEO</name>
<sequence>MDDFPPPPKSPLKRTAEEIEPDDPPQDETSQTPGWPQVVRRHRHRRHNVAAMHWPATKEPFNIYKAILRHPNLFFQFALRLTPASYVDLYAIDKEFHYRANNYSVSIIHDHAISLAPEASYIFSWIMYPDLCISDPLLKPMDGRPHLARDIPSLRWTKMVLWRERVVYDILTHLALAGFRVPASLKVLLMKFWVLMETRTTATRTAFLRDPDVWSDADIIHFYIFVVKLDMRFQDPVRGTGTCGLSHLLLTQKTLSWLRDILAGSVDFDYDDLSDLLIRTYPSAELDTANHAWLDDEVDAGMPFEEFGRLMTEGRVVDGRRMESPVDMLVMEGVRRGLGLHRYLWDFLLWGCVEWETGENVPVPRRLLRDRGVGDRGEGWPRERERRGVVNAARKRYGAVVVEDGDENEDEDEDEDVDMDEHADDMGVQMDWEAAVFDAMA</sequence>
<reference evidence="2 3" key="1">
    <citation type="submission" date="2020-01" db="EMBL/GenBank/DDBJ databases">
        <authorList>
            <consortium name="DOE Joint Genome Institute"/>
            <person name="Haridas S."/>
            <person name="Albert R."/>
            <person name="Binder M."/>
            <person name="Bloem J."/>
            <person name="Labutti K."/>
            <person name="Salamov A."/>
            <person name="Andreopoulos B."/>
            <person name="Baker S.E."/>
            <person name="Barry K."/>
            <person name="Bills G."/>
            <person name="Bluhm B.H."/>
            <person name="Cannon C."/>
            <person name="Castanera R."/>
            <person name="Culley D.E."/>
            <person name="Daum C."/>
            <person name="Ezra D."/>
            <person name="Gonzalez J.B."/>
            <person name="Henrissat B."/>
            <person name="Kuo A."/>
            <person name="Liang C."/>
            <person name="Lipzen A."/>
            <person name="Lutzoni F."/>
            <person name="Magnuson J."/>
            <person name="Mondo S."/>
            <person name="Nolan M."/>
            <person name="Ohm R."/>
            <person name="Pangilinan J."/>
            <person name="Park H.-J.H."/>
            <person name="Ramirez L."/>
            <person name="Alfaro M."/>
            <person name="Sun H."/>
            <person name="Tritt A."/>
            <person name="Yoshinaga Y."/>
            <person name="Zwiers L.-H.L."/>
            <person name="Turgeon B.G."/>
            <person name="Goodwin S.B."/>
            <person name="Spatafora J.W."/>
            <person name="Crous P.W."/>
            <person name="Grigoriev I.V."/>
        </authorList>
    </citation>
    <scope>NUCLEOTIDE SEQUENCE [LARGE SCALE GENOMIC DNA]</scope>
    <source>
        <strain evidence="2 3">CBS 611.86</strain>
    </source>
</reference>
<feature type="region of interest" description="Disordered" evidence="1">
    <location>
        <begin position="1"/>
        <end position="40"/>
    </location>
</feature>